<evidence type="ECO:0000313" key="1">
    <source>
        <dbReference type="EMBL" id="KAB2108450.1"/>
    </source>
</evidence>
<accession>A0ACB6FVN0</accession>
<reference evidence="1 2" key="1">
    <citation type="journal article" date="2019" name="bioRxiv">
        <title>Genomics, evolutionary history and diagnostics of the Alternaria alternata species group including apple and Asian pear pathotypes.</title>
        <authorList>
            <person name="Armitage A.D."/>
            <person name="Cockerton H.M."/>
            <person name="Sreenivasaprasad S."/>
            <person name="Woodhall J.W."/>
            <person name="Lane C.R."/>
            <person name="Harrison R.J."/>
            <person name="Clarkson J.P."/>
        </authorList>
    </citation>
    <scope>NUCLEOTIDE SEQUENCE [LARGE SCALE GENOMIC DNA]</scope>
    <source>
        <strain evidence="1 2">FERA 650</strain>
    </source>
</reference>
<dbReference type="Proteomes" id="UP000293547">
    <property type="component" value="Unassembled WGS sequence"/>
</dbReference>
<comment type="caution">
    <text evidence="1">The sequence shown here is derived from an EMBL/GenBank/DDBJ whole genome shotgun (WGS) entry which is preliminary data.</text>
</comment>
<name>A0ACB6FVN0_9PLEO</name>
<protein>
    <submittedName>
        <fullName evidence="1">Uncharacterized protein</fullName>
    </submittedName>
</protein>
<proteinExistence type="predicted"/>
<gene>
    <name evidence="1" type="ORF">AG0111_0g2876</name>
</gene>
<keyword evidence="2" id="KW-1185">Reference proteome</keyword>
<organism evidence="1 2">
    <name type="scientific">Alternaria gaisen</name>
    <dbReference type="NCBI Taxonomy" id="167740"/>
    <lineage>
        <taxon>Eukaryota</taxon>
        <taxon>Fungi</taxon>
        <taxon>Dikarya</taxon>
        <taxon>Ascomycota</taxon>
        <taxon>Pezizomycotina</taxon>
        <taxon>Dothideomycetes</taxon>
        <taxon>Pleosporomycetidae</taxon>
        <taxon>Pleosporales</taxon>
        <taxon>Pleosporineae</taxon>
        <taxon>Pleosporaceae</taxon>
        <taxon>Alternaria</taxon>
        <taxon>Alternaria sect. Alternaria</taxon>
    </lineage>
</organism>
<sequence length="45" mass="4952">MGDEDVSDEEEVGDNEPMVEVEQKVGGKEESEAQNVDAKETALER</sequence>
<dbReference type="EMBL" id="PDWZ02000002">
    <property type="protein sequence ID" value="KAB2108450.1"/>
    <property type="molecule type" value="Genomic_DNA"/>
</dbReference>
<evidence type="ECO:0000313" key="2">
    <source>
        <dbReference type="Proteomes" id="UP000293547"/>
    </source>
</evidence>